<sequence length="259" mass="29161">MKRITLIGAGRLATQLGRALFDAGFIINQVFSRTEESARVLAERLNAEALTNLDGLRNDADAYIISVKDSALCQLIPQVCEGRGDKLFLHTAGSMSIDCFKGFDNRYGVFYPMQTFSKTRDVSFEDIPIFIEGSSEEVQENIRTLAAKITKRVIPLDSENRKYLHLAAVWACNFSNYCYSVAADILSEHGLPFDVMLPLIDETTKKIHAMNPKEAQTGPAVRWDQNVIDKQMLLMKSHPNWQAIYEVLSNNIHANDKKE</sequence>
<dbReference type="SUPFAM" id="SSF51735">
    <property type="entry name" value="NAD(P)-binding Rossmann-fold domains"/>
    <property type="match status" value="1"/>
</dbReference>
<protein>
    <recommendedName>
        <fullName evidence="5">NADP oxidoreductase coenzyme F420-dependent</fullName>
    </recommendedName>
</protein>
<dbReference type="Pfam" id="PF03807">
    <property type="entry name" value="F420_oxidored"/>
    <property type="match status" value="1"/>
</dbReference>
<feature type="domain" description="DUF2520" evidence="2">
    <location>
        <begin position="127"/>
        <end position="251"/>
    </location>
</feature>
<dbReference type="PANTHER" id="PTHR40459:SF1">
    <property type="entry name" value="CONSERVED HYPOTHETICAL ALANINE AND LEUCINE RICH PROTEIN"/>
    <property type="match status" value="1"/>
</dbReference>
<evidence type="ECO:0000313" key="3">
    <source>
        <dbReference type="EMBL" id="EEX18132.1"/>
    </source>
</evidence>
<reference evidence="3 4" key="1">
    <citation type="submission" date="2009-09" db="EMBL/GenBank/DDBJ databases">
        <authorList>
            <person name="Weinstock G."/>
            <person name="Sodergren E."/>
            <person name="Clifton S."/>
            <person name="Fulton L."/>
            <person name="Fulton B."/>
            <person name="Courtney L."/>
            <person name="Fronick C."/>
            <person name="Harrison M."/>
            <person name="Strong C."/>
            <person name="Farmer C."/>
            <person name="Delahaunty K."/>
            <person name="Markovic C."/>
            <person name="Hall O."/>
            <person name="Minx P."/>
            <person name="Tomlinson C."/>
            <person name="Mitreva M."/>
            <person name="Nelson J."/>
            <person name="Hou S."/>
            <person name="Wollam A."/>
            <person name="Pepin K.H."/>
            <person name="Johnson M."/>
            <person name="Bhonagiri V."/>
            <person name="Nash W.E."/>
            <person name="Warren W."/>
            <person name="Chinwalla A."/>
            <person name="Mardis E.R."/>
            <person name="Wilson R.K."/>
        </authorList>
    </citation>
    <scope>NUCLEOTIDE SEQUENCE [LARGE SCALE GENOMIC DNA]</scope>
    <source>
        <strain evidence="3 4">F0319</strain>
    </source>
</reference>
<dbReference type="InterPro" id="IPR036291">
    <property type="entry name" value="NAD(P)-bd_dom_sf"/>
</dbReference>
<dbReference type="InterPro" id="IPR028939">
    <property type="entry name" value="P5C_Rdtase_cat_N"/>
</dbReference>
<dbReference type="PANTHER" id="PTHR40459">
    <property type="entry name" value="CONSERVED HYPOTHETICAL ALANINE AND LEUCINE RICH PROTEIN"/>
    <property type="match status" value="1"/>
</dbReference>
<evidence type="ECO:0008006" key="5">
    <source>
        <dbReference type="Google" id="ProtNLM"/>
    </source>
</evidence>
<dbReference type="OrthoDB" id="9810755at2"/>
<dbReference type="Pfam" id="PF10728">
    <property type="entry name" value="DUF2520"/>
    <property type="match status" value="1"/>
</dbReference>
<dbReference type="SUPFAM" id="SSF48179">
    <property type="entry name" value="6-phosphogluconate dehydrogenase C-terminal domain-like"/>
    <property type="match status" value="1"/>
</dbReference>
<dbReference type="Gene3D" id="1.10.1040.20">
    <property type="entry name" value="ProC-like, C-terminal domain"/>
    <property type="match status" value="1"/>
</dbReference>
<feature type="domain" description="Pyrroline-5-carboxylate reductase catalytic N-terminal" evidence="1">
    <location>
        <begin position="3"/>
        <end position="79"/>
    </location>
</feature>
<dbReference type="Proteomes" id="UP000003327">
    <property type="component" value="Unassembled WGS sequence"/>
</dbReference>
<dbReference type="EMBL" id="ACVA01000047">
    <property type="protein sequence ID" value="EEX18132.1"/>
    <property type="molecule type" value="Genomic_DNA"/>
</dbReference>
<accession>C9MQL8</accession>
<dbReference type="InterPro" id="IPR008927">
    <property type="entry name" value="6-PGluconate_DH-like_C_sf"/>
</dbReference>
<evidence type="ECO:0000259" key="2">
    <source>
        <dbReference type="Pfam" id="PF10728"/>
    </source>
</evidence>
<dbReference type="eggNOG" id="COG5495">
    <property type="taxonomic scope" value="Bacteria"/>
</dbReference>
<name>C9MQL8_9BACT</name>
<dbReference type="STRING" id="649761.HMPREF0973_01917"/>
<proteinExistence type="predicted"/>
<dbReference type="InterPro" id="IPR018931">
    <property type="entry name" value="DUF2520"/>
</dbReference>
<dbReference type="RefSeq" id="WP_004383601.1">
    <property type="nucleotide sequence ID" value="NZ_GG698714.1"/>
</dbReference>
<dbReference type="InterPro" id="IPR037108">
    <property type="entry name" value="TM1727-like_C_sf"/>
</dbReference>
<organism evidence="3 4">
    <name type="scientific">Prevotella veroralis F0319</name>
    <dbReference type="NCBI Taxonomy" id="649761"/>
    <lineage>
        <taxon>Bacteria</taxon>
        <taxon>Pseudomonadati</taxon>
        <taxon>Bacteroidota</taxon>
        <taxon>Bacteroidia</taxon>
        <taxon>Bacteroidales</taxon>
        <taxon>Prevotellaceae</taxon>
        <taxon>Prevotella</taxon>
    </lineage>
</organism>
<evidence type="ECO:0000313" key="4">
    <source>
        <dbReference type="Proteomes" id="UP000003327"/>
    </source>
</evidence>
<keyword evidence="4" id="KW-1185">Reference proteome</keyword>
<comment type="caution">
    <text evidence="3">The sequence shown here is derived from an EMBL/GenBank/DDBJ whole genome shotgun (WGS) entry which is preliminary data.</text>
</comment>
<evidence type="ECO:0000259" key="1">
    <source>
        <dbReference type="Pfam" id="PF03807"/>
    </source>
</evidence>
<dbReference type="AlphaFoldDB" id="C9MQL8"/>
<gene>
    <name evidence="3" type="ORF">HMPREF0973_01917</name>
</gene>
<dbReference type="HOGENOM" id="CLU_055635_1_1_10"/>
<dbReference type="Gene3D" id="3.40.50.720">
    <property type="entry name" value="NAD(P)-binding Rossmann-like Domain"/>
    <property type="match status" value="1"/>
</dbReference>